<evidence type="ECO:0000313" key="1">
    <source>
        <dbReference type="EMBL" id="TDL21997.1"/>
    </source>
</evidence>
<keyword evidence="2" id="KW-1185">Reference proteome</keyword>
<gene>
    <name evidence="1" type="ORF">BD410DRAFT_789078</name>
</gene>
<dbReference type="EMBL" id="ML170177">
    <property type="protein sequence ID" value="TDL21997.1"/>
    <property type="molecule type" value="Genomic_DNA"/>
</dbReference>
<name>A0A4Y7Q2X1_9AGAM</name>
<dbReference type="Proteomes" id="UP000294933">
    <property type="component" value="Unassembled WGS sequence"/>
</dbReference>
<reference evidence="1 2" key="1">
    <citation type="submission" date="2018-06" db="EMBL/GenBank/DDBJ databases">
        <title>A transcriptomic atlas of mushroom development highlights an independent origin of complex multicellularity.</title>
        <authorList>
            <consortium name="DOE Joint Genome Institute"/>
            <person name="Krizsan K."/>
            <person name="Almasi E."/>
            <person name="Merenyi Z."/>
            <person name="Sahu N."/>
            <person name="Viragh M."/>
            <person name="Koszo T."/>
            <person name="Mondo S."/>
            <person name="Kiss B."/>
            <person name="Balint B."/>
            <person name="Kues U."/>
            <person name="Barry K."/>
            <person name="Hegedus J.C."/>
            <person name="Henrissat B."/>
            <person name="Johnson J."/>
            <person name="Lipzen A."/>
            <person name="Ohm R."/>
            <person name="Nagy I."/>
            <person name="Pangilinan J."/>
            <person name="Yan J."/>
            <person name="Xiong Y."/>
            <person name="Grigoriev I.V."/>
            <person name="Hibbett D.S."/>
            <person name="Nagy L.G."/>
        </authorList>
    </citation>
    <scope>NUCLEOTIDE SEQUENCE [LARGE SCALE GENOMIC DNA]</scope>
    <source>
        <strain evidence="1 2">SZMC22713</strain>
    </source>
</reference>
<evidence type="ECO:0000313" key="2">
    <source>
        <dbReference type="Proteomes" id="UP000294933"/>
    </source>
</evidence>
<organism evidence="1 2">
    <name type="scientific">Rickenella mellea</name>
    <dbReference type="NCBI Taxonomy" id="50990"/>
    <lineage>
        <taxon>Eukaryota</taxon>
        <taxon>Fungi</taxon>
        <taxon>Dikarya</taxon>
        <taxon>Basidiomycota</taxon>
        <taxon>Agaricomycotina</taxon>
        <taxon>Agaricomycetes</taxon>
        <taxon>Hymenochaetales</taxon>
        <taxon>Rickenellaceae</taxon>
        <taxon>Rickenella</taxon>
    </lineage>
</organism>
<sequence>MRGKIAWTFTNVIRRRTSWPMTSSAAPTHGLQTILRTATLRLRCIDFSMDVGVRPTTSLQDCILGRYHASRRDYLLRRLLISGVPYPFKGFDMFSAPTEQPLHCCTVSKTRGNFLLHTRAPYSICIPGSPRAIEGSYDMVRYGCHTDVYDCIRVYGQLSSNLPADYRWILPRVISPG</sequence>
<protein>
    <submittedName>
        <fullName evidence="1">Uncharacterized protein</fullName>
    </submittedName>
</protein>
<accession>A0A4Y7Q2X1</accession>
<dbReference type="AlphaFoldDB" id="A0A4Y7Q2X1"/>
<dbReference type="VEuPathDB" id="FungiDB:BD410DRAFT_789078"/>
<proteinExistence type="predicted"/>